<sequence length="71" mass="8307">MDHFLDTSEWIVSYDDEGINFEGTGKVLWDIETTDRVTVKYRHRPFTVDVEAVVNTEGRHKFDLIMMSTIV</sequence>
<name>A0A1B0C6C9_9MUSC</name>
<dbReference type="VEuPathDB" id="VectorBase:GPPI050369"/>
<evidence type="ECO:0000313" key="1">
    <source>
        <dbReference type="EnsemblMetazoa" id="GPPI050369-PA"/>
    </source>
</evidence>
<dbReference type="Proteomes" id="UP000092460">
    <property type="component" value="Unassembled WGS sequence"/>
</dbReference>
<accession>A0A1B0C6C9</accession>
<evidence type="ECO:0000313" key="2">
    <source>
        <dbReference type="Proteomes" id="UP000092460"/>
    </source>
</evidence>
<protein>
    <submittedName>
        <fullName evidence="1">Uncharacterized protein</fullName>
    </submittedName>
</protein>
<proteinExistence type="predicted"/>
<keyword evidence="2" id="KW-1185">Reference proteome</keyword>
<reference evidence="1" key="2">
    <citation type="submission" date="2020-05" db="UniProtKB">
        <authorList>
            <consortium name="EnsemblMetazoa"/>
        </authorList>
    </citation>
    <scope>IDENTIFICATION</scope>
    <source>
        <strain evidence="1">IAEA</strain>
    </source>
</reference>
<dbReference type="AlphaFoldDB" id="A0A1B0C6C9"/>
<dbReference type="EnsemblMetazoa" id="GPPI050369-RA">
    <property type="protein sequence ID" value="GPPI050369-PA"/>
    <property type="gene ID" value="GPPI050369"/>
</dbReference>
<reference evidence="2" key="1">
    <citation type="submission" date="2015-01" db="EMBL/GenBank/DDBJ databases">
        <authorList>
            <person name="Aksoy S."/>
            <person name="Warren W."/>
            <person name="Wilson R.K."/>
        </authorList>
    </citation>
    <scope>NUCLEOTIDE SEQUENCE [LARGE SCALE GENOMIC DNA]</scope>
    <source>
        <strain evidence="2">IAEA</strain>
    </source>
</reference>
<dbReference type="EMBL" id="JXJN01026550">
    <property type="status" value="NOT_ANNOTATED_CDS"/>
    <property type="molecule type" value="Genomic_DNA"/>
</dbReference>
<organism evidence="1 2">
    <name type="scientific">Glossina palpalis gambiensis</name>
    <dbReference type="NCBI Taxonomy" id="67801"/>
    <lineage>
        <taxon>Eukaryota</taxon>
        <taxon>Metazoa</taxon>
        <taxon>Ecdysozoa</taxon>
        <taxon>Arthropoda</taxon>
        <taxon>Hexapoda</taxon>
        <taxon>Insecta</taxon>
        <taxon>Pterygota</taxon>
        <taxon>Neoptera</taxon>
        <taxon>Endopterygota</taxon>
        <taxon>Diptera</taxon>
        <taxon>Brachycera</taxon>
        <taxon>Muscomorpha</taxon>
        <taxon>Hippoboscoidea</taxon>
        <taxon>Glossinidae</taxon>
        <taxon>Glossina</taxon>
    </lineage>
</organism>